<dbReference type="EMBL" id="QSGO01000008">
    <property type="protein sequence ID" value="RHB34719.1"/>
    <property type="molecule type" value="Genomic_DNA"/>
</dbReference>
<evidence type="ECO:0000256" key="1">
    <source>
        <dbReference type="SAM" id="Phobius"/>
    </source>
</evidence>
<organism evidence="2 3">
    <name type="scientific">Bacteroides nordii</name>
    <dbReference type="NCBI Taxonomy" id="291645"/>
    <lineage>
        <taxon>Bacteria</taxon>
        <taxon>Pseudomonadati</taxon>
        <taxon>Bacteroidota</taxon>
        <taxon>Bacteroidia</taxon>
        <taxon>Bacteroidales</taxon>
        <taxon>Bacteroidaceae</taxon>
        <taxon>Bacteroides</taxon>
    </lineage>
</organism>
<accession>A0A413VMF4</accession>
<gene>
    <name evidence="2" type="ORF">DW888_12225</name>
</gene>
<keyword evidence="1" id="KW-0472">Membrane</keyword>
<comment type="caution">
    <text evidence="2">The sequence shown here is derived from an EMBL/GenBank/DDBJ whole genome shotgun (WGS) entry which is preliminary data.</text>
</comment>
<feature type="transmembrane region" description="Helical" evidence="1">
    <location>
        <begin position="236"/>
        <end position="254"/>
    </location>
</feature>
<sequence length="264" mass="31277">MYSYVQLEGETILCNYLLFFSKKIDFINEQFVRPTGFYDEPGSLAYITMLLLLLNKKYFDNKKVEFALLFLPIFSTSFAHIVTSLVYILFFYLKIKNIKWLFAFLIFGGGVFAYFTSYETDNATWMAVDAYTIGRIEKVMEGKDTSRAGGFEQGPQAFSKHLLGTSPENLEKEFPHMEVEVIWYPLAVYGIFGFIFYYFPFFFIAFRDMLHFRTNLVELKFLIILLLNFIQRPFYLTPIYIVLIYILFYDKTLISRNEMDLIRR</sequence>
<keyword evidence="1" id="KW-1133">Transmembrane helix</keyword>
<feature type="transmembrane region" description="Helical" evidence="1">
    <location>
        <begin position="182"/>
        <end position="205"/>
    </location>
</feature>
<feature type="transmembrane region" description="Helical" evidence="1">
    <location>
        <begin position="66"/>
        <end position="93"/>
    </location>
</feature>
<feature type="transmembrane region" description="Helical" evidence="1">
    <location>
        <begin position="100"/>
        <end position="118"/>
    </location>
</feature>
<evidence type="ECO:0008006" key="4">
    <source>
        <dbReference type="Google" id="ProtNLM"/>
    </source>
</evidence>
<evidence type="ECO:0000313" key="3">
    <source>
        <dbReference type="Proteomes" id="UP000284379"/>
    </source>
</evidence>
<dbReference type="AlphaFoldDB" id="A0A413VMF4"/>
<evidence type="ECO:0000313" key="2">
    <source>
        <dbReference type="EMBL" id="RHB34719.1"/>
    </source>
</evidence>
<reference evidence="2 3" key="1">
    <citation type="submission" date="2018-08" db="EMBL/GenBank/DDBJ databases">
        <title>A genome reference for cultivated species of the human gut microbiota.</title>
        <authorList>
            <person name="Zou Y."/>
            <person name="Xue W."/>
            <person name="Luo G."/>
        </authorList>
    </citation>
    <scope>NUCLEOTIDE SEQUENCE [LARGE SCALE GENOMIC DNA]</scope>
    <source>
        <strain evidence="2 3">AM40-30BH</strain>
    </source>
</reference>
<proteinExistence type="predicted"/>
<keyword evidence="1" id="KW-0812">Transmembrane</keyword>
<dbReference type="Proteomes" id="UP000284379">
    <property type="component" value="Unassembled WGS sequence"/>
</dbReference>
<name>A0A413VMF4_9BACE</name>
<protein>
    <recommendedName>
        <fullName evidence="4">O-antigen ligase domain-containing protein</fullName>
    </recommendedName>
</protein>